<reference evidence="1 2" key="1">
    <citation type="submission" date="2020-08" db="EMBL/GenBank/DDBJ databases">
        <title>Genomic Encyclopedia of Type Strains, Phase IV (KMG-IV): sequencing the most valuable type-strain genomes for metagenomic binning, comparative biology and taxonomic classification.</title>
        <authorList>
            <person name="Goeker M."/>
        </authorList>
    </citation>
    <scope>NUCLEOTIDE SEQUENCE [LARGE SCALE GENOMIC DNA]</scope>
    <source>
        <strain evidence="1 2">DSM 103725</strain>
    </source>
</reference>
<dbReference type="AlphaFoldDB" id="A0A7X0H638"/>
<dbReference type="RefSeq" id="WP_184677485.1">
    <property type="nucleotide sequence ID" value="NZ_JACHGY010000001.1"/>
</dbReference>
<evidence type="ECO:0008006" key="3">
    <source>
        <dbReference type="Google" id="ProtNLM"/>
    </source>
</evidence>
<gene>
    <name evidence="1" type="ORF">HNQ40_001740</name>
</gene>
<protein>
    <recommendedName>
        <fullName evidence="3">DUF501 domain-containing protein</fullName>
    </recommendedName>
</protein>
<dbReference type="EMBL" id="JACHGY010000001">
    <property type="protein sequence ID" value="MBB6429934.1"/>
    <property type="molecule type" value="Genomic_DNA"/>
</dbReference>
<sequence length="144" mass="16350">MSRDISLDQYDIVYPLRRFPDHVEPFPTIYYLTDPQLLHAMSELERLNTVGRLEKRLAEDAELRAAYHADHAEYRDTRWAMLTEEDRAAVEASPSLAKSFAWGIAGIANFDTVKCLHAHMAHHLANAERGGTTIGRCIEELLDG</sequence>
<evidence type="ECO:0000313" key="1">
    <source>
        <dbReference type="EMBL" id="MBB6429934.1"/>
    </source>
</evidence>
<dbReference type="PANTHER" id="PTHR37163">
    <property type="entry name" value="CONSERVED PROTEIN"/>
    <property type="match status" value="1"/>
</dbReference>
<accession>A0A7X0H638</accession>
<comment type="caution">
    <text evidence="1">The sequence shown here is derived from an EMBL/GenBank/DDBJ whole genome shotgun (WGS) entry which is preliminary data.</text>
</comment>
<dbReference type="PANTHER" id="PTHR37163:SF1">
    <property type="entry name" value="DUF501 DOMAIN-CONTAINING PROTEIN"/>
    <property type="match status" value="1"/>
</dbReference>
<dbReference type="Proteomes" id="UP000541810">
    <property type="component" value="Unassembled WGS sequence"/>
</dbReference>
<keyword evidence="2" id="KW-1185">Reference proteome</keyword>
<dbReference type="Pfam" id="PF04417">
    <property type="entry name" value="DUF501"/>
    <property type="match status" value="1"/>
</dbReference>
<dbReference type="InterPro" id="IPR007511">
    <property type="entry name" value="DUF501"/>
</dbReference>
<organism evidence="1 2">
    <name type="scientific">Algisphaera agarilytica</name>
    <dbReference type="NCBI Taxonomy" id="1385975"/>
    <lineage>
        <taxon>Bacteria</taxon>
        <taxon>Pseudomonadati</taxon>
        <taxon>Planctomycetota</taxon>
        <taxon>Phycisphaerae</taxon>
        <taxon>Phycisphaerales</taxon>
        <taxon>Phycisphaeraceae</taxon>
        <taxon>Algisphaera</taxon>
    </lineage>
</organism>
<name>A0A7X0H638_9BACT</name>
<proteinExistence type="predicted"/>
<evidence type="ECO:0000313" key="2">
    <source>
        <dbReference type="Proteomes" id="UP000541810"/>
    </source>
</evidence>